<comment type="caution">
    <text evidence="2">The sequence shown here is derived from an EMBL/GenBank/DDBJ whole genome shotgun (WGS) entry which is preliminary data.</text>
</comment>
<name>S3HU89_9HYPH</name>
<dbReference type="Proteomes" id="UP000014411">
    <property type="component" value="Unassembled WGS sequence"/>
</dbReference>
<feature type="region of interest" description="Disordered" evidence="1">
    <location>
        <begin position="212"/>
        <end position="241"/>
    </location>
</feature>
<accession>S3HU89</accession>
<evidence type="ECO:0000313" key="3">
    <source>
        <dbReference type="Proteomes" id="UP000014411"/>
    </source>
</evidence>
<keyword evidence="3" id="KW-1185">Reference proteome</keyword>
<sequence>MTGFLRSVLIRGIGASAAGQAQFATVPARSLFVPRETAALPDAAYPGMAVTPSPDHGQPPQMTVKRSAKLPPEEQPLPTTASAKPTSTPAREDLDRTRAREPLPGVEPSRQQEAPAIMHAAAQAVGPDVLKVRPDMNLDRGVTDARGTGDRQSAVDLARVPQERDPEAMDPGGQRRATRPEQQARGHERAAIATRTDSGTTIEIGRIDIVITPSPAAPVDRGPDRTNGFATHEQRRLGPRR</sequence>
<dbReference type="STRING" id="990285.RGCCGE502_18965"/>
<reference evidence="2 3" key="1">
    <citation type="journal article" date="2012" name="J. Bacteriol.">
        <title>Genome sequence of Rhizobium grahamii CCGE502, a broad-host-range symbiont with low nodulation competitiveness in Phaseolus vulgaris.</title>
        <authorList>
            <person name="Althabegoiti M.J."/>
            <person name="Lozano L."/>
            <person name="Torres-Tejerizo G."/>
            <person name="Ormeno-Orrillo E."/>
            <person name="Rogel M.A."/>
            <person name="Gonzalez V."/>
            <person name="Martinez-Romero E."/>
        </authorList>
    </citation>
    <scope>NUCLEOTIDE SEQUENCE [LARGE SCALE GENOMIC DNA]</scope>
    <source>
        <strain evidence="2 3">CCGE 502</strain>
    </source>
</reference>
<gene>
    <name evidence="2" type="ORF">RGCCGE502_18965</name>
</gene>
<feature type="compositionally biased region" description="Basic and acidic residues" evidence="1">
    <location>
        <begin position="135"/>
        <end position="149"/>
    </location>
</feature>
<feature type="region of interest" description="Disordered" evidence="1">
    <location>
        <begin position="135"/>
        <end position="199"/>
    </location>
</feature>
<dbReference type="AlphaFoldDB" id="S3HU89"/>
<proteinExistence type="predicted"/>
<feature type="compositionally biased region" description="Basic and acidic residues" evidence="1">
    <location>
        <begin position="178"/>
        <end position="190"/>
    </location>
</feature>
<evidence type="ECO:0000256" key="1">
    <source>
        <dbReference type="SAM" id="MobiDB-lite"/>
    </source>
</evidence>
<evidence type="ECO:0000313" key="2">
    <source>
        <dbReference type="EMBL" id="EPE96741.1"/>
    </source>
</evidence>
<feature type="compositionally biased region" description="Basic and acidic residues" evidence="1">
    <location>
        <begin position="232"/>
        <end position="241"/>
    </location>
</feature>
<feature type="region of interest" description="Disordered" evidence="1">
    <location>
        <begin position="44"/>
        <end position="122"/>
    </location>
</feature>
<dbReference type="HOGENOM" id="CLU_1151106_0_0_5"/>
<dbReference type="RefSeq" id="WP_016555770.1">
    <property type="nucleotide sequence ID" value="NZ_AEYE02000022.1"/>
</dbReference>
<feature type="compositionally biased region" description="Basic and acidic residues" evidence="1">
    <location>
        <begin position="90"/>
        <end position="101"/>
    </location>
</feature>
<organism evidence="2 3">
    <name type="scientific">Rhizobium grahamii CCGE 502</name>
    <dbReference type="NCBI Taxonomy" id="990285"/>
    <lineage>
        <taxon>Bacteria</taxon>
        <taxon>Pseudomonadati</taxon>
        <taxon>Pseudomonadota</taxon>
        <taxon>Alphaproteobacteria</taxon>
        <taxon>Hyphomicrobiales</taxon>
        <taxon>Rhizobiaceae</taxon>
        <taxon>Rhizobium/Agrobacterium group</taxon>
        <taxon>Rhizobium</taxon>
    </lineage>
</organism>
<dbReference type="EMBL" id="AEYE02000022">
    <property type="protein sequence ID" value="EPE96741.1"/>
    <property type="molecule type" value="Genomic_DNA"/>
</dbReference>
<protein>
    <submittedName>
        <fullName evidence="2">Uncharacterized protein</fullName>
    </submittedName>
</protein>
<feature type="compositionally biased region" description="Low complexity" evidence="1">
    <location>
        <begin position="76"/>
        <end position="89"/>
    </location>
</feature>